<feature type="compositionally biased region" description="Basic and acidic residues" evidence="6">
    <location>
        <begin position="124"/>
        <end position="137"/>
    </location>
</feature>
<dbReference type="InterPro" id="IPR001680">
    <property type="entry name" value="WD40_rpt"/>
</dbReference>
<comment type="subunit">
    <text evidence="5">Interacts with creB.</text>
</comment>
<dbReference type="GO" id="GO:0051286">
    <property type="term" value="C:cell tip"/>
    <property type="evidence" value="ECO:0007669"/>
    <property type="project" value="TreeGrafter"/>
</dbReference>
<dbReference type="SMART" id="SM00320">
    <property type="entry name" value="WD40"/>
    <property type="match status" value="4"/>
</dbReference>
<keyword evidence="8" id="KW-1185">Reference proteome</keyword>
<feature type="compositionally biased region" description="Polar residues" evidence="6">
    <location>
        <begin position="332"/>
        <end position="343"/>
    </location>
</feature>
<comment type="caution">
    <text evidence="7">The sequence shown here is derived from an EMBL/GenBank/DDBJ whole genome shotgun (WGS) entry which is preliminary data.</text>
</comment>
<evidence type="ECO:0000256" key="3">
    <source>
        <dbReference type="ARBA" id="ARBA00037241"/>
    </source>
</evidence>
<dbReference type="GO" id="GO:0045013">
    <property type="term" value="P:carbon catabolite repression of transcription"/>
    <property type="evidence" value="ECO:0007669"/>
    <property type="project" value="TreeGrafter"/>
</dbReference>
<feature type="region of interest" description="Disordered" evidence="6">
    <location>
        <begin position="100"/>
        <end position="172"/>
    </location>
</feature>
<feature type="compositionally biased region" description="Polar residues" evidence="6">
    <location>
        <begin position="110"/>
        <end position="120"/>
    </location>
</feature>
<dbReference type="GO" id="GO:0005634">
    <property type="term" value="C:nucleus"/>
    <property type="evidence" value="ECO:0007669"/>
    <property type="project" value="TreeGrafter"/>
</dbReference>
<feature type="compositionally biased region" description="Low complexity" evidence="6">
    <location>
        <begin position="344"/>
        <end position="374"/>
    </location>
</feature>
<dbReference type="GO" id="GO:0032153">
    <property type="term" value="C:cell division site"/>
    <property type="evidence" value="ECO:0007669"/>
    <property type="project" value="TreeGrafter"/>
</dbReference>
<evidence type="ECO:0008006" key="9">
    <source>
        <dbReference type="Google" id="ProtNLM"/>
    </source>
</evidence>
<keyword evidence="1" id="KW-0853">WD repeat</keyword>
<keyword evidence="2" id="KW-0677">Repeat</keyword>
<evidence type="ECO:0000256" key="5">
    <source>
        <dbReference type="ARBA" id="ARBA00038682"/>
    </source>
</evidence>
<organism evidence="7 8">
    <name type="scientific">Ramalina farinacea</name>
    <dbReference type="NCBI Taxonomy" id="258253"/>
    <lineage>
        <taxon>Eukaryota</taxon>
        <taxon>Fungi</taxon>
        <taxon>Dikarya</taxon>
        <taxon>Ascomycota</taxon>
        <taxon>Pezizomycotina</taxon>
        <taxon>Lecanoromycetes</taxon>
        <taxon>OSLEUM clade</taxon>
        <taxon>Lecanoromycetidae</taxon>
        <taxon>Lecanorales</taxon>
        <taxon>Lecanorineae</taxon>
        <taxon>Ramalinaceae</taxon>
        <taxon>Ramalina</taxon>
    </lineage>
</organism>
<feature type="compositionally biased region" description="Low complexity" evidence="6">
    <location>
        <begin position="10"/>
        <end position="25"/>
    </location>
</feature>
<feature type="region of interest" description="Disordered" evidence="6">
    <location>
        <begin position="328"/>
        <end position="374"/>
    </location>
</feature>
<reference evidence="7" key="1">
    <citation type="journal article" date="2023" name="Genome Biol. Evol.">
        <title>First Whole Genome Sequence and Flow Cytometry Genome Size Data for the Lichen-Forming Fungus Ramalina farinacea (Ascomycota).</title>
        <authorList>
            <person name="Llewellyn T."/>
            <person name="Mian S."/>
            <person name="Hill R."/>
            <person name="Leitch I.J."/>
            <person name="Gaya E."/>
        </authorList>
    </citation>
    <scope>NUCLEOTIDE SEQUENCE</scope>
    <source>
        <strain evidence="7">LIQ254RAFAR</strain>
    </source>
</reference>
<protein>
    <recommendedName>
        <fullName evidence="9">Catabolite repression protein creC</fullName>
    </recommendedName>
</protein>
<evidence type="ECO:0000313" key="8">
    <source>
        <dbReference type="Proteomes" id="UP001161017"/>
    </source>
</evidence>
<dbReference type="EMBL" id="JAPUFD010000010">
    <property type="protein sequence ID" value="MDI1489763.1"/>
    <property type="molecule type" value="Genomic_DNA"/>
</dbReference>
<dbReference type="InterPro" id="IPR015943">
    <property type="entry name" value="WD40/YVTN_repeat-like_dom_sf"/>
</dbReference>
<comment type="function">
    <text evidence="3">Component of the regulatory network controlling carbon source utilization through ubiquitination and deubiquitination involving creA, creB, creC, creD and acrB. Required to prevent the proteolysis of the CreB deubiquitinating enzyme in the absence of carbon catabolite repression. CreB deubiquitinating enzyme stabilized in a complex with the CreC leads to the expression of genes such as those in the proline and quinate pathways.</text>
</comment>
<evidence type="ECO:0000256" key="2">
    <source>
        <dbReference type="ARBA" id="ARBA00022737"/>
    </source>
</evidence>
<feature type="region of interest" description="Disordered" evidence="6">
    <location>
        <begin position="520"/>
        <end position="565"/>
    </location>
</feature>
<feature type="region of interest" description="Disordered" evidence="6">
    <location>
        <begin position="1"/>
        <end position="25"/>
    </location>
</feature>
<dbReference type="PANTHER" id="PTHR14107:SF16">
    <property type="entry name" value="AT02583P"/>
    <property type="match status" value="1"/>
</dbReference>
<dbReference type="Proteomes" id="UP001161017">
    <property type="component" value="Unassembled WGS sequence"/>
</dbReference>
<accession>A0AA43QNK8</accession>
<dbReference type="Pfam" id="PF00400">
    <property type="entry name" value="WD40"/>
    <property type="match status" value="3"/>
</dbReference>
<evidence type="ECO:0000256" key="4">
    <source>
        <dbReference type="ARBA" id="ARBA00038107"/>
    </source>
</evidence>
<dbReference type="SUPFAM" id="SSF50978">
    <property type="entry name" value="WD40 repeat-like"/>
    <property type="match status" value="1"/>
</dbReference>
<evidence type="ECO:0000256" key="6">
    <source>
        <dbReference type="SAM" id="MobiDB-lite"/>
    </source>
</evidence>
<evidence type="ECO:0000256" key="1">
    <source>
        <dbReference type="ARBA" id="ARBA00022574"/>
    </source>
</evidence>
<comment type="similarity">
    <text evidence="4">Belongs to the WD repeat creC family.</text>
</comment>
<proteinExistence type="inferred from homology"/>
<sequence>MFVLPPAPRYPNATTTTGTNGPNMQNPTLEMSNVLTHPTGTEYQLSVGEGTYSLQDSLLLATPPPHHQDAPIVSSNPLATTPTPPRVGVKISICVTTPRRRPPALYRTDTAGSTRSNLGTYSIKENEKESRSSHEASSDGYGSNTARTPVFGEDNHLLTPSLGKEGLKRKKPKTNLVKSNSQFISRVILNDQLQKRLQDHRPEGIFIFANIDRAYQWLDQSSPTPSRSQPLMKILFAKANVLCHDINHFTKAPNHIDVVTGANTGDIVWFEAFSQKYVRINKGNIISTSPISEIRWLPGSENLFLASHMDGTLIVYDKEREDAAFVPETANGFPTSPSNGDQISSPLPDTPSSTTTTTNTTPLHINKSVNSKNQKSNPVASWKLSNHCTTAFAFSPDSRHLAVVSEDGSLRIINYLTESLTDLYPSYYGAFICVCWSPDGKYVLTGGQDDLVSICSLHERRIIARCQGHHSWVTAVAFDPWRCDGRNYRFGSVGEDRRLLLWDFNIGMLRRPKVASLRTGGADNRASVSSQGRQGALGRTRTESQVTAGRLRSNSSLEGGGADGEDLAGLVEHEVESRTVTAELPPVMVS</sequence>
<name>A0AA43QNK8_9LECA</name>
<gene>
    <name evidence="7" type="ORF">OHK93_000961</name>
</gene>
<dbReference type="AlphaFoldDB" id="A0AA43QNK8"/>
<evidence type="ECO:0000313" key="7">
    <source>
        <dbReference type="EMBL" id="MDI1489763.1"/>
    </source>
</evidence>
<dbReference type="Gene3D" id="2.130.10.10">
    <property type="entry name" value="YVTN repeat-like/Quinoprotein amine dehydrogenase"/>
    <property type="match status" value="1"/>
</dbReference>
<dbReference type="InterPro" id="IPR051362">
    <property type="entry name" value="WD_repeat_creC_regulators"/>
</dbReference>
<dbReference type="PANTHER" id="PTHR14107">
    <property type="entry name" value="WD REPEAT PROTEIN"/>
    <property type="match status" value="1"/>
</dbReference>
<dbReference type="InterPro" id="IPR036322">
    <property type="entry name" value="WD40_repeat_dom_sf"/>
</dbReference>